<feature type="transmembrane region" description="Helical" evidence="1">
    <location>
        <begin position="37"/>
        <end position="58"/>
    </location>
</feature>
<evidence type="ECO:0000313" key="2">
    <source>
        <dbReference type="EMBL" id="QJA91466.1"/>
    </source>
</evidence>
<sequence>MELLYFCIKIFLLSYGSALTFSIVVRSVQVVARDAVGVRVSGFSMYFAGLLWSLLYYFEDVWAIIVGN</sequence>
<dbReference type="AlphaFoldDB" id="A0A6M3L9D5"/>
<gene>
    <name evidence="2" type="ORF">MM415B03360_0010</name>
</gene>
<reference evidence="2" key="1">
    <citation type="submission" date="2020-03" db="EMBL/GenBank/DDBJ databases">
        <title>The deep terrestrial virosphere.</title>
        <authorList>
            <person name="Holmfeldt K."/>
            <person name="Nilsson E."/>
            <person name="Simone D."/>
            <person name="Lopez-Fernandez M."/>
            <person name="Wu X."/>
            <person name="de Brujin I."/>
            <person name="Lundin D."/>
            <person name="Andersson A."/>
            <person name="Bertilsson S."/>
            <person name="Dopson M."/>
        </authorList>
    </citation>
    <scope>NUCLEOTIDE SEQUENCE</scope>
    <source>
        <strain evidence="2">MM415B03360</strain>
    </source>
</reference>
<keyword evidence="1" id="KW-0472">Membrane</keyword>
<organism evidence="2">
    <name type="scientific">viral metagenome</name>
    <dbReference type="NCBI Taxonomy" id="1070528"/>
    <lineage>
        <taxon>unclassified sequences</taxon>
        <taxon>metagenomes</taxon>
        <taxon>organismal metagenomes</taxon>
    </lineage>
</organism>
<name>A0A6M3L9D5_9ZZZZ</name>
<protein>
    <submittedName>
        <fullName evidence="2">Uncharacterized protein</fullName>
    </submittedName>
</protein>
<keyword evidence="1" id="KW-0812">Transmembrane</keyword>
<dbReference type="EMBL" id="MT142989">
    <property type="protein sequence ID" value="QJA91466.1"/>
    <property type="molecule type" value="Genomic_DNA"/>
</dbReference>
<evidence type="ECO:0000256" key="1">
    <source>
        <dbReference type="SAM" id="Phobius"/>
    </source>
</evidence>
<proteinExistence type="predicted"/>
<accession>A0A6M3L9D5</accession>
<keyword evidence="1" id="KW-1133">Transmembrane helix</keyword>
<feature type="transmembrane region" description="Helical" evidence="1">
    <location>
        <begin position="6"/>
        <end position="25"/>
    </location>
</feature>